<dbReference type="PANTHER" id="PTHR31669:SF21">
    <property type="entry name" value="PROTEIN FAR-RED IMPAIRED RESPONSE 1"/>
    <property type="match status" value="1"/>
</dbReference>
<comment type="function">
    <text evidence="6">Putative transcription activator involved in regulating light control of development.</text>
</comment>
<evidence type="ECO:0000256" key="2">
    <source>
        <dbReference type="ARBA" id="ARBA00022723"/>
    </source>
</evidence>
<evidence type="ECO:0000259" key="7">
    <source>
        <dbReference type="PROSITE" id="PS50966"/>
    </source>
</evidence>
<dbReference type="Pfam" id="PF03101">
    <property type="entry name" value="FAR1"/>
    <property type="match status" value="1"/>
</dbReference>
<evidence type="ECO:0000313" key="9">
    <source>
        <dbReference type="Proteomes" id="UP000298416"/>
    </source>
</evidence>
<evidence type="ECO:0000256" key="1">
    <source>
        <dbReference type="ARBA" id="ARBA00005889"/>
    </source>
</evidence>
<feature type="domain" description="SWIM-type" evidence="7">
    <location>
        <begin position="575"/>
        <end position="611"/>
    </location>
</feature>
<evidence type="ECO:0000256" key="6">
    <source>
        <dbReference type="RuleBase" id="RU367018"/>
    </source>
</evidence>
<dbReference type="Proteomes" id="UP000298416">
    <property type="component" value="Unassembled WGS sequence"/>
</dbReference>
<dbReference type="SMART" id="SM00575">
    <property type="entry name" value="ZnF_PMZ"/>
    <property type="match status" value="1"/>
</dbReference>
<name>A0A8X8Y2K5_SALSN</name>
<dbReference type="GO" id="GO:0005634">
    <property type="term" value="C:nucleus"/>
    <property type="evidence" value="ECO:0007669"/>
    <property type="project" value="UniProtKB-SubCell"/>
</dbReference>
<dbReference type="InterPro" id="IPR007527">
    <property type="entry name" value="Znf_SWIM"/>
</dbReference>
<comment type="subcellular location">
    <subcellularLocation>
        <location evidence="6">Nucleus</location>
    </subcellularLocation>
</comment>
<evidence type="ECO:0000256" key="3">
    <source>
        <dbReference type="ARBA" id="ARBA00022771"/>
    </source>
</evidence>
<keyword evidence="9" id="KW-1185">Reference proteome</keyword>
<protein>
    <recommendedName>
        <fullName evidence="6">Protein FAR1-RELATED SEQUENCE</fullName>
    </recommendedName>
</protein>
<keyword evidence="3 5" id="KW-0863">Zinc-finger</keyword>
<gene>
    <name evidence="8" type="ORF">SASPL_113840</name>
</gene>
<proteinExistence type="inferred from homology"/>
<dbReference type="Pfam" id="PF04434">
    <property type="entry name" value="SWIM"/>
    <property type="match status" value="1"/>
</dbReference>
<dbReference type="GO" id="GO:0008270">
    <property type="term" value="F:zinc ion binding"/>
    <property type="evidence" value="ECO:0007669"/>
    <property type="project" value="UniProtKB-UniRule"/>
</dbReference>
<evidence type="ECO:0000313" key="8">
    <source>
        <dbReference type="EMBL" id="KAG6423444.1"/>
    </source>
</evidence>
<evidence type="ECO:0000256" key="5">
    <source>
        <dbReference type="PROSITE-ProRule" id="PRU00325"/>
    </source>
</evidence>
<keyword evidence="2 6" id="KW-0479">Metal-binding</keyword>
<sequence length="845" mass="97536">MRIFRAVLIDRLESMRFGETVDAMVDFEDNVGSGEQSIASNVVDIVDAAKSREGQVSSSSRRDAVGIEGDTFEPHDGIEFDSHEAAYSFYQEYAKSMGFTTSIKNSRRSKKTKEFIDAKFACSRYGVTPESESGVSRRPSVKKTDCKASMHVKKKRDGKWYIHEFVKEHNHELLPALAYHFRIHRNVKLAEKSNIDILYAVSERTRKMYVEMSRQAIVSQNCCLTKNEFDHQFDRGRFLALEEGDAQIVLEYFVQIQKENPCFFYAIDLNEDQRVRNLFWVDAKSRKDYATFNDVVFFDTSYTKSSEKMPIALFLGVNHHFQPMMLGCALLADETKPTFVWLMKTWLRAMGGQSPKVIISDQDKQLKSAIEEVMPYSHHCFALWHILERVPETLAHVLKKHENFMKKFNKCIFKSLTDEEFDMRWWKMVSRFELQENEWIHSIYVDHKKWVPSFMRDTFLAGMSPHQRSDSVNSFFDKYIHKKINLKEFVRQYGAIIQNQYEDEDMADFDTWHKQPALKSPSPWEKQMSAIYTHAIFRRFQIEVLGVVGCHPKKEKEYGGNTTFRVDDCEKNENFVVTWNQAKVEVSCSCLMFEYKGFLCRHAMIVLQICGLSSIPSQYILKRWTKDAKNKQMLVEGTERIRNRIQRYNDLCKRAIGLGEEGSSSEENYNIACHALVEALKTCVNINNENPVECSSNTGGLRFTEEEDLLLPPAKTIRKNNTSKKRKTQPEPEAVAIDTQDGLQQMEPLSSEGIPLNGYYGSQQHVHGLLNLMEPPNDTFYVGQQTMQGLGQLHSLASSHDSFYGAQQSMPAMGHLDFRQPTYTYGMQDEQSIRPAQLPGTARHA</sequence>
<reference evidence="8" key="1">
    <citation type="submission" date="2018-01" db="EMBL/GenBank/DDBJ databases">
        <authorList>
            <person name="Mao J.F."/>
        </authorList>
    </citation>
    <scope>NUCLEOTIDE SEQUENCE</scope>
    <source>
        <strain evidence="8">Huo1</strain>
        <tissue evidence="8">Leaf</tissue>
    </source>
</reference>
<dbReference type="InterPro" id="IPR031052">
    <property type="entry name" value="FHY3/FAR1"/>
</dbReference>
<evidence type="ECO:0000256" key="4">
    <source>
        <dbReference type="ARBA" id="ARBA00022833"/>
    </source>
</evidence>
<dbReference type="Pfam" id="PF10551">
    <property type="entry name" value="MULE"/>
    <property type="match status" value="1"/>
</dbReference>
<dbReference type="GO" id="GO:0006355">
    <property type="term" value="P:regulation of DNA-templated transcription"/>
    <property type="evidence" value="ECO:0007669"/>
    <property type="project" value="UniProtKB-UniRule"/>
</dbReference>
<reference evidence="8" key="2">
    <citation type="submission" date="2020-08" db="EMBL/GenBank/DDBJ databases">
        <title>Plant Genome Project.</title>
        <authorList>
            <person name="Zhang R.-G."/>
        </authorList>
    </citation>
    <scope>NUCLEOTIDE SEQUENCE</scope>
    <source>
        <strain evidence="8">Huo1</strain>
        <tissue evidence="8">Leaf</tissue>
    </source>
</reference>
<comment type="similarity">
    <text evidence="1 6">Belongs to the FHY3/FAR1 family.</text>
</comment>
<dbReference type="PROSITE" id="PS50966">
    <property type="entry name" value="ZF_SWIM"/>
    <property type="match status" value="1"/>
</dbReference>
<keyword evidence="6" id="KW-0539">Nucleus</keyword>
<dbReference type="InterPro" id="IPR006564">
    <property type="entry name" value="Znf_PMZ"/>
</dbReference>
<comment type="caution">
    <text evidence="8">The sequence shown here is derived from an EMBL/GenBank/DDBJ whole genome shotgun (WGS) entry which is preliminary data.</text>
</comment>
<dbReference type="InterPro" id="IPR018289">
    <property type="entry name" value="MULE_transposase_dom"/>
</dbReference>
<organism evidence="8">
    <name type="scientific">Salvia splendens</name>
    <name type="common">Scarlet sage</name>
    <dbReference type="NCBI Taxonomy" id="180675"/>
    <lineage>
        <taxon>Eukaryota</taxon>
        <taxon>Viridiplantae</taxon>
        <taxon>Streptophyta</taxon>
        <taxon>Embryophyta</taxon>
        <taxon>Tracheophyta</taxon>
        <taxon>Spermatophyta</taxon>
        <taxon>Magnoliopsida</taxon>
        <taxon>eudicotyledons</taxon>
        <taxon>Gunneridae</taxon>
        <taxon>Pentapetalae</taxon>
        <taxon>asterids</taxon>
        <taxon>lamiids</taxon>
        <taxon>Lamiales</taxon>
        <taxon>Lamiaceae</taxon>
        <taxon>Nepetoideae</taxon>
        <taxon>Mentheae</taxon>
        <taxon>Salviinae</taxon>
        <taxon>Salvia</taxon>
        <taxon>Salvia subgen. Calosphace</taxon>
        <taxon>core Calosphace</taxon>
    </lineage>
</organism>
<keyword evidence="4 6" id="KW-0862">Zinc</keyword>
<dbReference type="EMBL" id="PNBA02000005">
    <property type="protein sequence ID" value="KAG6423444.1"/>
    <property type="molecule type" value="Genomic_DNA"/>
</dbReference>
<dbReference type="AlphaFoldDB" id="A0A8X8Y2K5"/>
<accession>A0A8X8Y2K5</accession>
<dbReference type="InterPro" id="IPR004330">
    <property type="entry name" value="FAR1_DNA_bnd_dom"/>
</dbReference>
<dbReference type="PANTHER" id="PTHR31669">
    <property type="entry name" value="PROTEIN FAR1-RELATED SEQUENCE 10-RELATED"/>
    <property type="match status" value="1"/>
</dbReference>